<accession>A0A371GXQ8</accession>
<evidence type="ECO:0000313" key="2">
    <source>
        <dbReference type="EMBL" id="RDX95223.1"/>
    </source>
</evidence>
<dbReference type="Proteomes" id="UP000257109">
    <property type="component" value="Unassembled WGS sequence"/>
</dbReference>
<feature type="region of interest" description="Disordered" evidence="1">
    <location>
        <begin position="1"/>
        <end position="32"/>
    </location>
</feature>
<feature type="region of interest" description="Disordered" evidence="1">
    <location>
        <begin position="58"/>
        <end position="106"/>
    </location>
</feature>
<evidence type="ECO:0000256" key="1">
    <source>
        <dbReference type="SAM" id="MobiDB-lite"/>
    </source>
</evidence>
<evidence type="ECO:0000313" key="3">
    <source>
        <dbReference type="Proteomes" id="UP000257109"/>
    </source>
</evidence>
<dbReference type="Gene3D" id="2.40.70.10">
    <property type="entry name" value="Acid Proteases"/>
    <property type="match status" value="1"/>
</dbReference>
<proteinExistence type="predicted"/>
<feature type="compositionally biased region" description="Basic and acidic residues" evidence="1">
    <location>
        <begin position="58"/>
        <end position="77"/>
    </location>
</feature>
<reference evidence="2" key="1">
    <citation type="submission" date="2018-05" db="EMBL/GenBank/DDBJ databases">
        <title>Draft genome of Mucuna pruriens seed.</title>
        <authorList>
            <person name="Nnadi N.E."/>
            <person name="Vos R."/>
            <person name="Hasami M.H."/>
            <person name="Devisetty U.K."/>
            <person name="Aguiy J.C."/>
        </authorList>
    </citation>
    <scope>NUCLEOTIDE SEQUENCE [LARGE SCALE GENOMIC DNA]</scope>
    <source>
        <strain evidence="2">JCA_2017</strain>
    </source>
</reference>
<dbReference type="OrthoDB" id="2919534at2759"/>
<keyword evidence="3" id="KW-1185">Reference proteome</keyword>
<name>A0A371GXQ8_MUCPR</name>
<dbReference type="EMBL" id="QJKJ01004182">
    <property type="protein sequence ID" value="RDX95223.1"/>
    <property type="molecule type" value="Genomic_DNA"/>
</dbReference>
<dbReference type="PANTHER" id="PTHR33240:SF15">
    <property type="entry name" value="GAG-PRO-LIKE PROTEIN"/>
    <property type="match status" value="1"/>
</dbReference>
<feature type="compositionally biased region" description="Basic and acidic residues" evidence="1">
    <location>
        <begin position="23"/>
        <end position="32"/>
    </location>
</feature>
<sequence>MSRKTQDIDFVGDLSHKPTRVSTEGKRTSHGIEQRKLVRFSSRIEKLIQEGHLGRYVRRHTEERREAQQVDKGDQKRQRNVGRTTSRPVEGGGTTPPLEGEGRREAHEVQAILTRRSSLVITFDDRDVKHGMPNYDEPMVISVVVAEYRVERVLIDQGSLANIMYWSTYRKLRLPPSQLARCLGTLYSFAGEQVPVKGTIELETVFKEGSSIKCIPILYIMVDVGASYNILLGQPGLNKLGAIVSTLHLCMKFPVARRCYEDSLRVGSHPPKSTRSIVNILDLDLDPQCRYKHERPHPTEDLKEFQVGPLAMHKTKIGTTLNPKDEECLVSFLRRNNDIFAWTTNDMPGIDPEFMCHRLSVVPRAKPVAQKKRKQGDEK</sequence>
<protein>
    <submittedName>
        <fullName evidence="2">Uncharacterized protein</fullName>
    </submittedName>
</protein>
<dbReference type="PANTHER" id="PTHR33240">
    <property type="entry name" value="OS08G0508500 PROTEIN"/>
    <property type="match status" value="1"/>
</dbReference>
<dbReference type="CDD" id="cd00303">
    <property type="entry name" value="retropepsin_like"/>
    <property type="match status" value="1"/>
</dbReference>
<dbReference type="InterPro" id="IPR021109">
    <property type="entry name" value="Peptidase_aspartic_dom_sf"/>
</dbReference>
<dbReference type="AlphaFoldDB" id="A0A371GXQ8"/>
<feature type="non-terminal residue" evidence="2">
    <location>
        <position position="1"/>
    </location>
</feature>
<organism evidence="2 3">
    <name type="scientific">Mucuna pruriens</name>
    <name type="common">Velvet bean</name>
    <name type="synonym">Dolichos pruriens</name>
    <dbReference type="NCBI Taxonomy" id="157652"/>
    <lineage>
        <taxon>Eukaryota</taxon>
        <taxon>Viridiplantae</taxon>
        <taxon>Streptophyta</taxon>
        <taxon>Embryophyta</taxon>
        <taxon>Tracheophyta</taxon>
        <taxon>Spermatophyta</taxon>
        <taxon>Magnoliopsida</taxon>
        <taxon>eudicotyledons</taxon>
        <taxon>Gunneridae</taxon>
        <taxon>Pentapetalae</taxon>
        <taxon>rosids</taxon>
        <taxon>fabids</taxon>
        <taxon>Fabales</taxon>
        <taxon>Fabaceae</taxon>
        <taxon>Papilionoideae</taxon>
        <taxon>50 kb inversion clade</taxon>
        <taxon>NPAAA clade</taxon>
        <taxon>indigoferoid/millettioid clade</taxon>
        <taxon>Phaseoleae</taxon>
        <taxon>Mucuna</taxon>
    </lineage>
</organism>
<gene>
    <name evidence="2" type="ORF">CR513_22289</name>
</gene>
<comment type="caution">
    <text evidence="2">The sequence shown here is derived from an EMBL/GenBank/DDBJ whole genome shotgun (WGS) entry which is preliminary data.</text>
</comment>